<dbReference type="InterPro" id="IPR016866">
    <property type="entry name" value="UCP028069"/>
</dbReference>
<proteinExistence type="predicted"/>
<comment type="caution">
    <text evidence="2">The sequence shown here is derived from an EMBL/GenBank/DDBJ whole genome shotgun (WGS) entry which is preliminary data.</text>
</comment>
<sequence length="262" mass="29477">MTMHRLKNVLIAALVATGTLAGSAAAVQANTLDSVLEVGEARNEAARKSQQKIDRLADETRDLLSDYKSVMKQVDGLKVYNARLQRQIDNQMARIADIEESINEVTVIQRQMTPLVIRMIDGLEQFIELDVPFNLEERRERIAFLRSNVDRSDLTVAEKFRQVLEAYNIELQYGRGFDSYSAAIDINGTTRDVDFLRIGRLALVYQTTDGTESGVWNKETNSWEPLDSGDYANAIRKGVRIAKRQATIELLNMPVAAPEAEQ</sequence>
<name>A0A3C1KPI9_9GAMM</name>
<dbReference type="AlphaFoldDB" id="A0A3C1KPI9"/>
<reference evidence="2 3" key="1">
    <citation type="journal article" date="2018" name="Nat. Biotechnol.">
        <title>A standardized bacterial taxonomy based on genome phylogeny substantially revises the tree of life.</title>
        <authorList>
            <person name="Parks D.H."/>
            <person name="Chuvochina M."/>
            <person name="Waite D.W."/>
            <person name="Rinke C."/>
            <person name="Skarshewski A."/>
            <person name="Chaumeil P.A."/>
            <person name="Hugenholtz P."/>
        </authorList>
    </citation>
    <scope>NUCLEOTIDE SEQUENCE [LARGE SCALE GENOMIC DNA]</scope>
    <source>
        <strain evidence="2">UBA9158</strain>
    </source>
</reference>
<dbReference type="PIRSF" id="PIRSF028069">
    <property type="entry name" value="UCP028069"/>
    <property type="match status" value="1"/>
</dbReference>
<gene>
    <name evidence="2" type="ORF">DCP75_13030</name>
</gene>
<evidence type="ECO:0000313" key="3">
    <source>
        <dbReference type="Proteomes" id="UP000259273"/>
    </source>
</evidence>
<keyword evidence="1" id="KW-0732">Signal</keyword>
<evidence type="ECO:0000256" key="1">
    <source>
        <dbReference type="SAM" id="SignalP"/>
    </source>
</evidence>
<dbReference type="Pfam" id="PF11932">
    <property type="entry name" value="DUF3450"/>
    <property type="match status" value="1"/>
</dbReference>
<evidence type="ECO:0000313" key="2">
    <source>
        <dbReference type="EMBL" id="HAN28622.1"/>
    </source>
</evidence>
<organism evidence="2 3">
    <name type="scientific">Haliea salexigens</name>
    <dbReference type="NCBI Taxonomy" id="287487"/>
    <lineage>
        <taxon>Bacteria</taxon>
        <taxon>Pseudomonadati</taxon>
        <taxon>Pseudomonadota</taxon>
        <taxon>Gammaproteobacteria</taxon>
        <taxon>Cellvibrionales</taxon>
        <taxon>Halieaceae</taxon>
        <taxon>Haliea</taxon>
    </lineage>
</organism>
<dbReference type="STRING" id="1121937.GCA_000423125_02495"/>
<dbReference type="EMBL" id="DMND01000175">
    <property type="protein sequence ID" value="HAN28622.1"/>
    <property type="molecule type" value="Genomic_DNA"/>
</dbReference>
<feature type="chain" id="PRO_5017788231" evidence="1">
    <location>
        <begin position="22"/>
        <end position="262"/>
    </location>
</feature>
<protein>
    <submittedName>
        <fullName evidence="2">DUF3450 domain-containing protein</fullName>
    </submittedName>
</protein>
<feature type="signal peptide" evidence="1">
    <location>
        <begin position="1"/>
        <end position="21"/>
    </location>
</feature>
<dbReference type="Proteomes" id="UP000259273">
    <property type="component" value="Unassembled WGS sequence"/>
</dbReference>
<accession>A0A3C1KPI9</accession>